<keyword evidence="1" id="KW-1133">Transmembrane helix</keyword>
<dbReference type="RefSeq" id="WP_210898060.1">
    <property type="nucleotide sequence ID" value="NZ_CP071696.1"/>
</dbReference>
<keyword evidence="1" id="KW-0472">Membrane</keyword>
<accession>A0A975FL12</accession>
<dbReference type="PANTHER" id="PTHR34351:SF1">
    <property type="entry name" value="SLR1927 PROTEIN"/>
    <property type="match status" value="1"/>
</dbReference>
<name>A0A975FL12_9MICO</name>
<evidence type="ECO:0000256" key="1">
    <source>
        <dbReference type="SAM" id="Phobius"/>
    </source>
</evidence>
<dbReference type="InterPro" id="IPR002881">
    <property type="entry name" value="DUF58"/>
</dbReference>
<evidence type="ECO:0000313" key="4">
    <source>
        <dbReference type="Proteomes" id="UP000671914"/>
    </source>
</evidence>
<dbReference type="Proteomes" id="UP000671914">
    <property type="component" value="Chromosome"/>
</dbReference>
<dbReference type="KEGG" id="aarc:G127AT_14490"/>
<dbReference type="Pfam" id="PF01882">
    <property type="entry name" value="DUF58"/>
    <property type="match status" value="1"/>
</dbReference>
<sequence length="443" mass="47727">MFGGRERMRDWPRPTRRGAVILVAGVLVIAVALLFELRDLLLPGFVAIAVPLLAAVVVGLWRPALEITRRFEPSAAPTGSATTVLLTVRNRGRSTLDGAVWEDEAPPGLSPPEQSVLPALGPRERILAAGDDTARLAYRLQLPRRGVYNIGPLRVGIADPFGLACATKSYGEARELVVTPRIIPLGDGGTGTASIDGGLHSLMRRTHPNSDELIAREYRHGDPYRRVHWRQTARRGELMVRQEEQRGDPEAVLLLDSGLAGRMHSAEEMQIDGTVLRRGFELGVEIAASIGVRLLAEGFRVRFGETTDPADGAGERRTVLFETAGGAAAFLEYLARIDQPDEAPAERPSGRTADPLPGIAGRAKRGLFAVLVDPDRETAEALAAAGSGFEPRVAIVLDTVDEDVVEVLGRHDWRCIDVYRAAELAPAWAGLGEGAKRAGADAR</sequence>
<feature type="transmembrane region" description="Helical" evidence="1">
    <location>
        <begin position="18"/>
        <end position="35"/>
    </location>
</feature>
<dbReference type="AlphaFoldDB" id="A0A975FL12"/>
<keyword evidence="4" id="KW-1185">Reference proteome</keyword>
<gene>
    <name evidence="3" type="ORF">G127AT_14490</name>
</gene>
<keyword evidence="1" id="KW-0812">Transmembrane</keyword>
<organism evidence="3 4">
    <name type="scientific">Agromyces archimandritae</name>
    <dbReference type="NCBI Taxonomy" id="2781962"/>
    <lineage>
        <taxon>Bacteria</taxon>
        <taxon>Bacillati</taxon>
        <taxon>Actinomycetota</taxon>
        <taxon>Actinomycetes</taxon>
        <taxon>Micrococcales</taxon>
        <taxon>Microbacteriaceae</taxon>
        <taxon>Agromyces</taxon>
    </lineage>
</organism>
<reference evidence="3" key="1">
    <citation type="submission" date="2021-03" db="EMBL/GenBank/DDBJ databases">
        <title>Agromyces archimandritus sp. nov., isolated from the cockroach Archimandrita tessellata.</title>
        <authorList>
            <person name="Guzman J."/>
            <person name="Ortuzar M."/>
            <person name="Poehlein A."/>
            <person name="Daniel R."/>
            <person name="Trujillo M."/>
            <person name="Vilcinskas A."/>
        </authorList>
    </citation>
    <scope>NUCLEOTIDE SEQUENCE</scope>
    <source>
        <strain evidence="3">G127AT</strain>
    </source>
</reference>
<proteinExistence type="predicted"/>
<feature type="domain" description="DUF58" evidence="2">
    <location>
        <begin position="215"/>
        <end position="268"/>
    </location>
</feature>
<dbReference type="EMBL" id="CP071696">
    <property type="protein sequence ID" value="QTX04455.1"/>
    <property type="molecule type" value="Genomic_DNA"/>
</dbReference>
<feature type="transmembrane region" description="Helical" evidence="1">
    <location>
        <begin position="41"/>
        <end position="61"/>
    </location>
</feature>
<evidence type="ECO:0000313" key="3">
    <source>
        <dbReference type="EMBL" id="QTX04455.1"/>
    </source>
</evidence>
<evidence type="ECO:0000259" key="2">
    <source>
        <dbReference type="Pfam" id="PF01882"/>
    </source>
</evidence>
<dbReference type="PANTHER" id="PTHR34351">
    <property type="entry name" value="SLR1927 PROTEIN-RELATED"/>
    <property type="match status" value="1"/>
</dbReference>
<protein>
    <submittedName>
        <fullName evidence="3">DUF58 domain-containing protein</fullName>
    </submittedName>
</protein>